<accession>A0A1Z3HUQ3</accession>
<feature type="compositionally biased region" description="Pro residues" evidence="1">
    <location>
        <begin position="72"/>
        <end position="91"/>
    </location>
</feature>
<dbReference type="KEGG" id="hhg:XM38_049790"/>
<dbReference type="AlphaFoldDB" id="A0A1Z3HUQ3"/>
<dbReference type="OrthoDB" id="536136at2"/>
<dbReference type="STRING" id="1641165.XM38_21460"/>
<name>A0A1Z3HUQ3_9CYAN</name>
<evidence type="ECO:0000313" key="3">
    <source>
        <dbReference type="Proteomes" id="UP000191901"/>
    </source>
</evidence>
<keyword evidence="3" id="KW-1185">Reference proteome</keyword>
<feature type="compositionally biased region" description="Low complexity" evidence="1">
    <location>
        <begin position="60"/>
        <end position="71"/>
    </location>
</feature>
<evidence type="ECO:0000256" key="1">
    <source>
        <dbReference type="SAM" id="MobiDB-lite"/>
    </source>
</evidence>
<proteinExistence type="predicted"/>
<gene>
    <name evidence="2" type="ORF">XM38_049790</name>
</gene>
<protein>
    <submittedName>
        <fullName evidence="2">Uncharacterized protein</fullName>
    </submittedName>
</protein>
<sequence length="277" mass="30190">MGPSDSSQPRSQRSWKRLYYPLILLSILLHGLLLVAPLPSQPDPAEEEEETETEDEAEVVDLLSISSLVSEEPPPPEPATPQPTAAPPPQTTRPAAPRQPVVPDTYPPEPVTRDPATSAPAENAGLVAPTAPESNFTIDPQRQNQALQGVTVMGRTGSSNFNITDLFPVAAWGKGLNNLPSGDRRCFFSSISQNNYALVDGAIDLLYISRNIELVEREDLVQSFEPKGYTLVPSEQDYCNHPLIEVQEAGQPLLYVSLIDLKGTTIVIFWSTNPLNA</sequence>
<organism evidence="2 3">
    <name type="scientific">Halomicronema hongdechloris C2206</name>
    <dbReference type="NCBI Taxonomy" id="1641165"/>
    <lineage>
        <taxon>Bacteria</taxon>
        <taxon>Bacillati</taxon>
        <taxon>Cyanobacteriota</taxon>
        <taxon>Cyanophyceae</taxon>
        <taxon>Nodosilineales</taxon>
        <taxon>Nodosilineaceae</taxon>
        <taxon>Halomicronema</taxon>
    </lineage>
</organism>
<evidence type="ECO:0000313" key="2">
    <source>
        <dbReference type="EMBL" id="ASC74005.1"/>
    </source>
</evidence>
<dbReference type="EMBL" id="CP021983">
    <property type="protein sequence ID" value="ASC74005.1"/>
    <property type="molecule type" value="Genomic_DNA"/>
</dbReference>
<reference evidence="2 3" key="1">
    <citation type="journal article" date="2016" name="Biochim. Biophys. Acta">
        <title>Characterization of red-shifted phycobilisomes isolated from the chlorophyll f-containing cyanobacterium Halomicronema hongdechloris.</title>
        <authorList>
            <person name="Li Y."/>
            <person name="Lin Y."/>
            <person name="Garvey C.J."/>
            <person name="Birch D."/>
            <person name="Corkery R.W."/>
            <person name="Loughlin P.C."/>
            <person name="Scheer H."/>
            <person name="Willows R.D."/>
            <person name="Chen M."/>
        </authorList>
    </citation>
    <scope>NUCLEOTIDE SEQUENCE [LARGE SCALE GENOMIC DNA]</scope>
    <source>
        <strain evidence="2 3">C2206</strain>
    </source>
</reference>
<feature type="region of interest" description="Disordered" evidence="1">
    <location>
        <begin position="40"/>
        <end position="137"/>
    </location>
</feature>
<dbReference type="RefSeq" id="WP_088431284.1">
    <property type="nucleotide sequence ID" value="NZ_CP021983.2"/>
</dbReference>
<dbReference type="Proteomes" id="UP000191901">
    <property type="component" value="Chromosome"/>
</dbReference>
<feature type="compositionally biased region" description="Acidic residues" evidence="1">
    <location>
        <begin position="44"/>
        <end position="59"/>
    </location>
</feature>